<evidence type="ECO:0000256" key="2">
    <source>
        <dbReference type="ARBA" id="ARBA00022692"/>
    </source>
</evidence>
<evidence type="ECO:0000256" key="3">
    <source>
        <dbReference type="ARBA" id="ARBA00022989"/>
    </source>
</evidence>
<keyword evidence="3 5" id="KW-1133">Transmembrane helix</keyword>
<evidence type="ECO:0000313" key="6">
    <source>
        <dbReference type="EMBL" id="GGO00859.1"/>
    </source>
</evidence>
<comment type="caution">
    <text evidence="6">The sequence shown here is derived from an EMBL/GenBank/DDBJ whole genome shotgun (WGS) entry which is preliminary data.</text>
</comment>
<accession>A0ABQ2L300</accession>
<feature type="transmembrane region" description="Helical" evidence="5">
    <location>
        <begin position="54"/>
        <end position="74"/>
    </location>
</feature>
<feature type="transmembrane region" description="Helical" evidence="5">
    <location>
        <begin position="24"/>
        <end position="42"/>
    </location>
</feature>
<gene>
    <name evidence="6" type="ORF">GCM10010969_22530</name>
</gene>
<reference evidence="7" key="1">
    <citation type="journal article" date="2019" name="Int. J. Syst. Evol. Microbiol.">
        <title>The Global Catalogue of Microorganisms (GCM) 10K type strain sequencing project: providing services to taxonomists for standard genome sequencing and annotation.</title>
        <authorList>
            <consortium name="The Broad Institute Genomics Platform"/>
            <consortium name="The Broad Institute Genome Sequencing Center for Infectious Disease"/>
            <person name="Wu L."/>
            <person name="Ma J."/>
        </authorList>
    </citation>
    <scope>NUCLEOTIDE SEQUENCE [LARGE SCALE GENOMIC DNA]</scope>
    <source>
        <strain evidence="7">CGMCC 1.6964</strain>
    </source>
</reference>
<feature type="transmembrane region" description="Helical" evidence="5">
    <location>
        <begin position="80"/>
        <end position="98"/>
    </location>
</feature>
<sequence>MQNPNPYDLRNELSDMEDKENNKAIAALSYLLFFLPLLAARNSRFAMYHANQSLVFLLAMFAGNFVLGLIPFIGWLLIPFFNLAGLGYMIIGVMNAVGGKTQPLPFMPNVEILK</sequence>
<comment type="subcellular location">
    <subcellularLocation>
        <location evidence="1">Membrane</location>
        <topology evidence="1">Multi-pass membrane protein</topology>
    </subcellularLocation>
</comment>
<evidence type="ECO:0000313" key="7">
    <source>
        <dbReference type="Proteomes" id="UP000606653"/>
    </source>
</evidence>
<proteinExistence type="predicted"/>
<keyword evidence="2 5" id="KW-0812">Transmembrane</keyword>
<evidence type="ECO:0000256" key="5">
    <source>
        <dbReference type="SAM" id="Phobius"/>
    </source>
</evidence>
<keyword evidence="4 5" id="KW-0472">Membrane</keyword>
<dbReference type="InterPro" id="IPR019109">
    <property type="entry name" value="MamF_MmsF"/>
</dbReference>
<evidence type="ECO:0000256" key="4">
    <source>
        <dbReference type="ARBA" id="ARBA00023136"/>
    </source>
</evidence>
<dbReference type="EMBL" id="BMLN01000005">
    <property type="protein sequence ID" value="GGO00859.1"/>
    <property type="molecule type" value="Genomic_DNA"/>
</dbReference>
<evidence type="ECO:0000256" key="1">
    <source>
        <dbReference type="ARBA" id="ARBA00004141"/>
    </source>
</evidence>
<dbReference type="Proteomes" id="UP000606653">
    <property type="component" value="Unassembled WGS sequence"/>
</dbReference>
<protein>
    <recommendedName>
        <fullName evidence="8">DUF4870 domain-containing protein</fullName>
    </recommendedName>
</protein>
<evidence type="ECO:0008006" key="8">
    <source>
        <dbReference type="Google" id="ProtNLM"/>
    </source>
</evidence>
<dbReference type="Pfam" id="PF09685">
    <property type="entry name" value="MamF_MmsF"/>
    <property type="match status" value="1"/>
</dbReference>
<keyword evidence="7" id="KW-1185">Reference proteome</keyword>
<dbReference type="RefSeq" id="WP_018978541.1">
    <property type="nucleotide sequence ID" value="NZ_BMLN01000005.1"/>
</dbReference>
<organism evidence="6 7">
    <name type="scientific">Saccharibacillus kuerlensis</name>
    <dbReference type="NCBI Taxonomy" id="459527"/>
    <lineage>
        <taxon>Bacteria</taxon>
        <taxon>Bacillati</taxon>
        <taxon>Bacillota</taxon>
        <taxon>Bacilli</taxon>
        <taxon>Bacillales</taxon>
        <taxon>Paenibacillaceae</taxon>
        <taxon>Saccharibacillus</taxon>
    </lineage>
</organism>
<name>A0ABQ2L300_9BACL</name>